<dbReference type="Gene3D" id="1.20.59.20">
    <property type="match status" value="1"/>
</dbReference>
<evidence type="ECO:0000256" key="5">
    <source>
        <dbReference type="ARBA" id="ARBA00022741"/>
    </source>
</evidence>
<comment type="similarity">
    <text evidence="8">Belongs to the tRNA(Ile)-lysidine synthase family.</text>
</comment>
<evidence type="ECO:0000256" key="6">
    <source>
        <dbReference type="ARBA" id="ARBA00022840"/>
    </source>
</evidence>
<dbReference type="InterPro" id="IPR015262">
    <property type="entry name" value="tRNA_Ile_lys_synt_subst-bd"/>
</dbReference>
<evidence type="ECO:0000256" key="2">
    <source>
        <dbReference type="ARBA" id="ARBA00022490"/>
    </source>
</evidence>
<dbReference type="GO" id="GO:0006400">
    <property type="term" value="P:tRNA modification"/>
    <property type="evidence" value="ECO:0007669"/>
    <property type="project" value="UniProtKB-UniRule"/>
</dbReference>
<dbReference type="GO" id="GO:0005524">
    <property type="term" value="F:ATP binding"/>
    <property type="evidence" value="ECO:0007669"/>
    <property type="project" value="UniProtKB-UniRule"/>
</dbReference>
<evidence type="ECO:0000256" key="3">
    <source>
        <dbReference type="ARBA" id="ARBA00022598"/>
    </source>
</evidence>
<dbReference type="InterPro" id="IPR011063">
    <property type="entry name" value="TilS/TtcA_N"/>
</dbReference>
<dbReference type="GO" id="GO:0005737">
    <property type="term" value="C:cytoplasm"/>
    <property type="evidence" value="ECO:0007669"/>
    <property type="project" value="UniProtKB-SubCell"/>
</dbReference>
<dbReference type="SUPFAM" id="SSF82829">
    <property type="entry name" value="MesJ substrate recognition domain-like"/>
    <property type="match status" value="1"/>
</dbReference>
<evidence type="ECO:0000256" key="8">
    <source>
        <dbReference type="HAMAP-Rule" id="MF_01161"/>
    </source>
</evidence>
<comment type="catalytic activity">
    <reaction evidence="7 8">
        <text>cytidine(34) in tRNA(Ile2) + L-lysine + ATP = lysidine(34) in tRNA(Ile2) + AMP + diphosphate + H(+)</text>
        <dbReference type="Rhea" id="RHEA:43744"/>
        <dbReference type="Rhea" id="RHEA-COMP:10625"/>
        <dbReference type="Rhea" id="RHEA-COMP:10670"/>
        <dbReference type="ChEBI" id="CHEBI:15378"/>
        <dbReference type="ChEBI" id="CHEBI:30616"/>
        <dbReference type="ChEBI" id="CHEBI:32551"/>
        <dbReference type="ChEBI" id="CHEBI:33019"/>
        <dbReference type="ChEBI" id="CHEBI:82748"/>
        <dbReference type="ChEBI" id="CHEBI:83665"/>
        <dbReference type="ChEBI" id="CHEBI:456215"/>
        <dbReference type="EC" id="6.3.4.19"/>
    </reaction>
</comment>
<dbReference type="Proteomes" id="UP000198641">
    <property type="component" value="Unassembled WGS sequence"/>
</dbReference>
<protein>
    <recommendedName>
        <fullName evidence="8">tRNA(Ile)-lysidine synthase</fullName>
        <ecNumber evidence="8">6.3.4.19</ecNumber>
    </recommendedName>
    <alternativeName>
        <fullName evidence="8">tRNA(Ile)-2-lysyl-cytidine synthase</fullName>
    </alternativeName>
    <alternativeName>
        <fullName evidence="8">tRNA(Ile)-lysidine synthetase</fullName>
    </alternativeName>
</protein>
<keyword evidence="6 8" id="KW-0067">ATP-binding</keyword>
<gene>
    <name evidence="8" type="primary">tilS</name>
    <name evidence="10" type="ORF">SAMN05216571_10262</name>
</gene>
<dbReference type="PANTHER" id="PTHR43033:SF1">
    <property type="entry name" value="TRNA(ILE)-LYSIDINE SYNTHASE-RELATED"/>
    <property type="match status" value="1"/>
</dbReference>
<evidence type="ECO:0000256" key="7">
    <source>
        <dbReference type="ARBA" id="ARBA00048539"/>
    </source>
</evidence>
<dbReference type="NCBIfam" id="TIGR02432">
    <property type="entry name" value="lysidine_TilS_N"/>
    <property type="match status" value="1"/>
</dbReference>
<organism evidence="10 11">
    <name type="scientific">Onishia taeanensis</name>
    <dbReference type="NCBI Taxonomy" id="284577"/>
    <lineage>
        <taxon>Bacteria</taxon>
        <taxon>Pseudomonadati</taxon>
        <taxon>Pseudomonadota</taxon>
        <taxon>Gammaproteobacteria</taxon>
        <taxon>Oceanospirillales</taxon>
        <taxon>Halomonadaceae</taxon>
        <taxon>Onishia</taxon>
    </lineage>
</organism>
<dbReference type="HAMAP" id="MF_01161">
    <property type="entry name" value="tRNA_Ile_lys_synt"/>
    <property type="match status" value="1"/>
</dbReference>
<dbReference type="Pfam" id="PF09179">
    <property type="entry name" value="TilS"/>
    <property type="match status" value="1"/>
</dbReference>
<dbReference type="PANTHER" id="PTHR43033">
    <property type="entry name" value="TRNA(ILE)-LYSIDINE SYNTHASE-RELATED"/>
    <property type="match status" value="1"/>
</dbReference>
<dbReference type="EC" id="6.3.4.19" evidence="8"/>
<accession>A0A1G7P1M6</accession>
<evidence type="ECO:0000256" key="1">
    <source>
        <dbReference type="ARBA" id="ARBA00004496"/>
    </source>
</evidence>
<dbReference type="Pfam" id="PF11734">
    <property type="entry name" value="TilS_C"/>
    <property type="match status" value="1"/>
</dbReference>
<dbReference type="SUPFAM" id="SSF52402">
    <property type="entry name" value="Adenine nucleotide alpha hydrolases-like"/>
    <property type="match status" value="1"/>
</dbReference>
<keyword evidence="11" id="KW-1185">Reference proteome</keyword>
<name>A0A1G7P1M6_9GAMM</name>
<dbReference type="InterPro" id="IPR012796">
    <property type="entry name" value="Lysidine-tRNA-synth_C"/>
</dbReference>
<dbReference type="AlphaFoldDB" id="A0A1G7P1M6"/>
<keyword evidence="2 8" id="KW-0963">Cytoplasm</keyword>
<dbReference type="OrthoDB" id="9807403at2"/>
<dbReference type="InterPro" id="IPR012795">
    <property type="entry name" value="tRNA_Ile_lys_synt_N"/>
</dbReference>
<dbReference type="EMBL" id="FNCI01000002">
    <property type="protein sequence ID" value="SDF79997.1"/>
    <property type="molecule type" value="Genomic_DNA"/>
</dbReference>
<dbReference type="NCBIfam" id="TIGR02433">
    <property type="entry name" value="lysidine_TilS_C"/>
    <property type="match status" value="1"/>
</dbReference>
<proteinExistence type="inferred from homology"/>
<keyword evidence="3 8" id="KW-0436">Ligase</keyword>
<feature type="binding site" evidence="8">
    <location>
        <begin position="27"/>
        <end position="32"/>
    </location>
    <ligand>
        <name>ATP</name>
        <dbReference type="ChEBI" id="CHEBI:30616"/>
    </ligand>
</feature>
<dbReference type="CDD" id="cd01992">
    <property type="entry name" value="TilS_N"/>
    <property type="match status" value="1"/>
</dbReference>
<keyword evidence="4 8" id="KW-0819">tRNA processing</keyword>
<comment type="subcellular location">
    <subcellularLocation>
        <location evidence="1 8">Cytoplasm</location>
    </subcellularLocation>
</comment>
<reference evidence="10 11" key="1">
    <citation type="submission" date="2016-10" db="EMBL/GenBank/DDBJ databases">
        <authorList>
            <person name="de Groot N.N."/>
        </authorList>
    </citation>
    <scope>NUCLEOTIDE SEQUENCE [LARGE SCALE GENOMIC DNA]</scope>
    <source>
        <strain evidence="10 11">BH539</strain>
    </source>
</reference>
<dbReference type="Gene3D" id="3.40.50.620">
    <property type="entry name" value="HUPs"/>
    <property type="match status" value="1"/>
</dbReference>
<dbReference type="SUPFAM" id="SSF56037">
    <property type="entry name" value="PheT/TilS domain"/>
    <property type="match status" value="1"/>
</dbReference>
<keyword evidence="5 8" id="KW-0547">Nucleotide-binding</keyword>
<comment type="domain">
    <text evidence="8">The N-terminal region contains the highly conserved SGGXDS motif, predicted to be a P-loop motif involved in ATP binding.</text>
</comment>
<dbReference type="STRING" id="284577.SAMN05216571_10262"/>
<dbReference type="Pfam" id="PF01171">
    <property type="entry name" value="ATP_bind_3"/>
    <property type="match status" value="1"/>
</dbReference>
<dbReference type="GO" id="GO:0032267">
    <property type="term" value="F:tRNA(Ile)-lysidine synthase activity"/>
    <property type="evidence" value="ECO:0007669"/>
    <property type="project" value="UniProtKB-EC"/>
</dbReference>
<evidence type="ECO:0000256" key="4">
    <source>
        <dbReference type="ARBA" id="ARBA00022694"/>
    </source>
</evidence>
<feature type="domain" description="Lysidine-tRNA(Ile) synthetase C-terminal" evidence="9">
    <location>
        <begin position="362"/>
        <end position="423"/>
    </location>
</feature>
<evidence type="ECO:0000259" key="9">
    <source>
        <dbReference type="SMART" id="SM00977"/>
    </source>
</evidence>
<dbReference type="RefSeq" id="WP_092522959.1">
    <property type="nucleotide sequence ID" value="NZ_FNCI01000002.1"/>
</dbReference>
<comment type="function">
    <text evidence="8">Ligates lysine onto the cytidine present at position 34 of the AUA codon-specific tRNA(Ile) that contains the anticodon CAU, in an ATP-dependent manner. Cytidine is converted to lysidine, thus changing the amino acid specificity of the tRNA from methionine to isoleucine.</text>
</comment>
<dbReference type="InterPro" id="IPR012094">
    <property type="entry name" value="tRNA_Ile_lys_synt"/>
</dbReference>
<dbReference type="InterPro" id="IPR014729">
    <property type="entry name" value="Rossmann-like_a/b/a_fold"/>
</dbReference>
<sequence length="443" mass="48185">MLEDVQRSIDDALAETPPGRCVWVALSGGLDSSLLLTLAARATHRHPRPLYALHVDHGLQAASAEFVRHCRRLCGRLGVPLFIERVSVDLAAGRGLEGAARQARYGAFAARLSDGDTLWLAQHRRDQAETWLLAALRGSGIRGLAAMPRARGWAGSRIARPLRDVPRMRLEDAAKALGVAWVEDPSNADEALDRNFLRRRVLPLLESRWPRAEASLARSATLAGEADDLLAELAVLDLAACGNDPGRLALPALKALSAPRRRLLIRYACQRLGLPTPPTARLRALEAQLTARRDAQVQVSWPGAEARCWRERLYLQRPLADLPAGWQVDWDGQAVLETPLGELALRLARCPAGGLSGESARYRVRARQGGEVLRLAERGRRDLKRLLQEASLPPWRRQGLLVVWDGDTVAAVLDPQQPGVVACAAGYWAEGEGTVSPAPGASG</sequence>
<evidence type="ECO:0000313" key="11">
    <source>
        <dbReference type="Proteomes" id="UP000198641"/>
    </source>
</evidence>
<dbReference type="SMART" id="SM00977">
    <property type="entry name" value="TilS_C"/>
    <property type="match status" value="1"/>
</dbReference>
<evidence type="ECO:0000313" key="10">
    <source>
        <dbReference type="EMBL" id="SDF79997.1"/>
    </source>
</evidence>